<dbReference type="AlphaFoldDB" id="A0A6M3LNT1"/>
<reference evidence="1" key="1">
    <citation type="submission" date="2020-03" db="EMBL/GenBank/DDBJ databases">
        <title>The deep terrestrial virosphere.</title>
        <authorList>
            <person name="Holmfeldt K."/>
            <person name="Nilsson E."/>
            <person name="Simone D."/>
            <person name="Lopez-Fernandez M."/>
            <person name="Wu X."/>
            <person name="de Brujin I."/>
            <person name="Lundin D."/>
            <person name="Andersson A."/>
            <person name="Bertilsson S."/>
            <person name="Dopson M."/>
        </authorList>
    </citation>
    <scope>NUCLEOTIDE SEQUENCE</scope>
    <source>
        <strain evidence="1">MM415B06840</strain>
    </source>
</reference>
<accession>A0A6M3LNT1</accession>
<dbReference type="EMBL" id="MT143454">
    <property type="protein sequence ID" value="QJA97007.1"/>
    <property type="molecule type" value="Genomic_DNA"/>
</dbReference>
<organism evidence="1">
    <name type="scientific">viral metagenome</name>
    <dbReference type="NCBI Taxonomy" id="1070528"/>
    <lineage>
        <taxon>unclassified sequences</taxon>
        <taxon>metagenomes</taxon>
        <taxon>organismal metagenomes</taxon>
    </lineage>
</organism>
<evidence type="ECO:0000313" key="1">
    <source>
        <dbReference type="EMBL" id="QJA97007.1"/>
    </source>
</evidence>
<name>A0A6M3LNT1_9ZZZZ</name>
<proteinExistence type="predicted"/>
<protein>
    <submittedName>
        <fullName evidence="1">Uncharacterized protein</fullName>
    </submittedName>
</protein>
<sequence length="71" mass="8131">MVKCKKCGHKTVLATGYVESFNPDEEPYENNILEDAEQEEIQAEVVVGIHYCEKCDEINDAWIESPQQVEN</sequence>
<gene>
    <name evidence="1" type="ORF">MM415B06840_0002</name>
</gene>